<keyword evidence="6" id="KW-0560">Oxidoreductase</keyword>
<dbReference type="GO" id="GO:0141148">
    <property type="term" value="F:enoyl-[acyl-carrier-protein] reductase (NADPH) activity"/>
    <property type="evidence" value="ECO:0007669"/>
    <property type="project" value="UniProtKB-EC"/>
</dbReference>
<dbReference type="AlphaFoldDB" id="A0A7W6BNJ8"/>
<evidence type="ECO:0000256" key="8">
    <source>
        <dbReference type="ARBA" id="ARBA00023160"/>
    </source>
</evidence>
<dbReference type="Pfam" id="PF08240">
    <property type="entry name" value="ADH_N"/>
    <property type="match status" value="1"/>
</dbReference>
<keyword evidence="3" id="KW-0276">Fatty acid metabolism</keyword>
<keyword evidence="13" id="KW-1185">Reference proteome</keyword>
<name>A0A7W6BNJ8_9SPHN</name>
<gene>
    <name evidence="12" type="ORF">GGR43_001598</name>
</gene>
<dbReference type="GO" id="GO:0006633">
    <property type="term" value="P:fatty acid biosynthetic process"/>
    <property type="evidence" value="ECO:0007669"/>
    <property type="project" value="UniProtKB-KW"/>
</dbReference>
<evidence type="ECO:0000256" key="7">
    <source>
        <dbReference type="ARBA" id="ARBA00023098"/>
    </source>
</evidence>
<dbReference type="SMART" id="SM00829">
    <property type="entry name" value="PKS_ER"/>
    <property type="match status" value="1"/>
</dbReference>
<protein>
    <recommendedName>
        <fullName evidence="9">enoyl-[acyl-carrier-protein] reductase</fullName>
        <ecNumber evidence="9">1.3.1.104</ecNumber>
    </recommendedName>
</protein>
<dbReference type="SUPFAM" id="SSF50129">
    <property type="entry name" value="GroES-like"/>
    <property type="match status" value="1"/>
</dbReference>
<dbReference type="Gene3D" id="3.90.180.10">
    <property type="entry name" value="Medium-chain alcohol dehydrogenases, catalytic domain"/>
    <property type="match status" value="1"/>
</dbReference>
<keyword evidence="2" id="KW-0444">Lipid biosynthesis</keyword>
<evidence type="ECO:0000256" key="9">
    <source>
        <dbReference type="ARBA" id="ARBA00038963"/>
    </source>
</evidence>
<dbReference type="Gene3D" id="3.40.50.720">
    <property type="entry name" value="NAD(P)-binding Rossmann-like Domain"/>
    <property type="match status" value="1"/>
</dbReference>
<comment type="similarity">
    <text evidence="1">Belongs to the zinc-containing alcohol dehydrogenase family. Quinone oxidoreductase subfamily.</text>
</comment>
<organism evidence="12 13">
    <name type="scientific">Sphingobium jiangsuense</name>
    <dbReference type="NCBI Taxonomy" id="870476"/>
    <lineage>
        <taxon>Bacteria</taxon>
        <taxon>Pseudomonadati</taxon>
        <taxon>Pseudomonadota</taxon>
        <taxon>Alphaproteobacteria</taxon>
        <taxon>Sphingomonadales</taxon>
        <taxon>Sphingomonadaceae</taxon>
        <taxon>Sphingobium</taxon>
    </lineage>
</organism>
<feature type="domain" description="Enoyl reductase (ER)" evidence="11">
    <location>
        <begin position="13"/>
        <end position="312"/>
    </location>
</feature>
<evidence type="ECO:0000256" key="5">
    <source>
        <dbReference type="ARBA" id="ARBA00022946"/>
    </source>
</evidence>
<dbReference type="CDD" id="cd08290">
    <property type="entry name" value="ETR"/>
    <property type="match status" value="1"/>
</dbReference>
<keyword evidence="8" id="KW-0275">Fatty acid biosynthesis</keyword>
<evidence type="ECO:0000259" key="11">
    <source>
        <dbReference type="SMART" id="SM00829"/>
    </source>
</evidence>
<sequence length="317" mass="32740">MGGVRGLLPAAGGVRLAALPDPGVPIGAQVRVRMLRAPVNPADLLSLEGRYAFPVDACAPLGAEGVGAVEAVGPRVRDLKPGALVLPLDRGNWCTHRLVERSALIAVPPGMEPATAAMMRINPATAQLLLNASGASRGEVLLQNAAGSAVARWVRLLAERRGVELIDIVRRPDPALPRALVDGPELPSAVAALARDRPVRAALDCVAGGATARLAACLAAEGRVIVFGHLSGEPIAIASQALTGRQITLRGFSLRPAEAALGQEGVHRLFDGIWRLAEEGLPPLPVGPVLPMTEAAHALALARQGAGGRVQFDLSAE</sequence>
<evidence type="ECO:0000313" key="13">
    <source>
        <dbReference type="Proteomes" id="UP000571950"/>
    </source>
</evidence>
<keyword evidence="5" id="KW-0809">Transit peptide</keyword>
<dbReference type="PANTHER" id="PTHR43981:SF2">
    <property type="entry name" value="ENOYL-[ACYL-CARRIER-PROTEIN] REDUCTASE, MITOCHONDRIAL"/>
    <property type="match status" value="1"/>
</dbReference>
<evidence type="ECO:0000256" key="6">
    <source>
        <dbReference type="ARBA" id="ARBA00023002"/>
    </source>
</evidence>
<keyword evidence="4" id="KW-0521">NADP</keyword>
<dbReference type="Proteomes" id="UP000571950">
    <property type="component" value="Unassembled WGS sequence"/>
</dbReference>
<evidence type="ECO:0000256" key="4">
    <source>
        <dbReference type="ARBA" id="ARBA00022857"/>
    </source>
</evidence>
<dbReference type="Pfam" id="PF13602">
    <property type="entry name" value="ADH_zinc_N_2"/>
    <property type="match status" value="1"/>
</dbReference>
<dbReference type="EC" id="1.3.1.104" evidence="9"/>
<keyword evidence="7" id="KW-0443">Lipid metabolism</keyword>
<dbReference type="PANTHER" id="PTHR43981">
    <property type="entry name" value="ENOYL-[ACYL-CARRIER-PROTEIN] REDUCTASE, MITOCHONDRIAL"/>
    <property type="match status" value="1"/>
</dbReference>
<evidence type="ECO:0000313" key="12">
    <source>
        <dbReference type="EMBL" id="MBB3925883.1"/>
    </source>
</evidence>
<dbReference type="EMBL" id="JACIDT010000004">
    <property type="protein sequence ID" value="MBB3925883.1"/>
    <property type="molecule type" value="Genomic_DNA"/>
</dbReference>
<evidence type="ECO:0000256" key="1">
    <source>
        <dbReference type="ARBA" id="ARBA00010371"/>
    </source>
</evidence>
<dbReference type="SUPFAM" id="SSF51735">
    <property type="entry name" value="NAD(P)-binding Rossmann-fold domains"/>
    <property type="match status" value="1"/>
</dbReference>
<dbReference type="InterPro" id="IPR013154">
    <property type="entry name" value="ADH-like_N"/>
</dbReference>
<dbReference type="InterPro" id="IPR051034">
    <property type="entry name" value="Mito_Enoyl-ACP_Reductase"/>
</dbReference>
<reference evidence="12 13" key="1">
    <citation type="submission" date="2020-08" db="EMBL/GenBank/DDBJ databases">
        <title>Genomic Encyclopedia of Type Strains, Phase IV (KMG-IV): sequencing the most valuable type-strain genomes for metagenomic binning, comparative biology and taxonomic classification.</title>
        <authorList>
            <person name="Goeker M."/>
        </authorList>
    </citation>
    <scope>NUCLEOTIDE SEQUENCE [LARGE SCALE GENOMIC DNA]</scope>
    <source>
        <strain evidence="12 13">DSM 26189</strain>
    </source>
</reference>
<evidence type="ECO:0000256" key="2">
    <source>
        <dbReference type="ARBA" id="ARBA00022516"/>
    </source>
</evidence>
<dbReference type="InterPro" id="IPR020843">
    <property type="entry name" value="ER"/>
</dbReference>
<proteinExistence type="inferred from homology"/>
<accession>A0A7W6BNJ8</accession>
<dbReference type="InterPro" id="IPR011032">
    <property type="entry name" value="GroES-like_sf"/>
</dbReference>
<comment type="catalytic activity">
    <reaction evidence="10">
        <text>a 2,3-saturated acyl-[ACP] + NADP(+) = a (2E)-enoyl-[ACP] + NADPH + H(+)</text>
        <dbReference type="Rhea" id="RHEA:22564"/>
        <dbReference type="Rhea" id="RHEA-COMP:9925"/>
        <dbReference type="Rhea" id="RHEA-COMP:9926"/>
        <dbReference type="ChEBI" id="CHEBI:15378"/>
        <dbReference type="ChEBI" id="CHEBI:57783"/>
        <dbReference type="ChEBI" id="CHEBI:58349"/>
        <dbReference type="ChEBI" id="CHEBI:78784"/>
        <dbReference type="ChEBI" id="CHEBI:78785"/>
        <dbReference type="EC" id="1.3.1.104"/>
    </reaction>
</comment>
<evidence type="ECO:0000256" key="3">
    <source>
        <dbReference type="ARBA" id="ARBA00022832"/>
    </source>
</evidence>
<evidence type="ECO:0000256" key="10">
    <source>
        <dbReference type="ARBA" id="ARBA00048843"/>
    </source>
</evidence>
<dbReference type="InterPro" id="IPR036291">
    <property type="entry name" value="NAD(P)-bd_dom_sf"/>
</dbReference>
<comment type="caution">
    <text evidence="12">The sequence shown here is derived from an EMBL/GenBank/DDBJ whole genome shotgun (WGS) entry which is preliminary data.</text>
</comment>